<evidence type="ECO:0000313" key="3">
    <source>
        <dbReference type="Proteomes" id="UP000192578"/>
    </source>
</evidence>
<feature type="region of interest" description="Disordered" evidence="1">
    <location>
        <begin position="603"/>
        <end position="737"/>
    </location>
</feature>
<feature type="compositionally biased region" description="Polar residues" evidence="1">
    <location>
        <begin position="666"/>
        <end position="675"/>
    </location>
</feature>
<dbReference type="Proteomes" id="UP000192578">
    <property type="component" value="Unassembled WGS sequence"/>
</dbReference>
<organism evidence="2 3">
    <name type="scientific">Hypsibius exemplaris</name>
    <name type="common">Freshwater tardigrade</name>
    <dbReference type="NCBI Taxonomy" id="2072580"/>
    <lineage>
        <taxon>Eukaryota</taxon>
        <taxon>Metazoa</taxon>
        <taxon>Ecdysozoa</taxon>
        <taxon>Tardigrada</taxon>
        <taxon>Eutardigrada</taxon>
        <taxon>Parachela</taxon>
        <taxon>Hypsibioidea</taxon>
        <taxon>Hypsibiidae</taxon>
        <taxon>Hypsibius</taxon>
    </lineage>
</organism>
<dbReference type="AlphaFoldDB" id="A0A1W0WJW5"/>
<gene>
    <name evidence="2" type="ORF">BV898_10361</name>
</gene>
<feature type="compositionally biased region" description="Polar residues" evidence="1">
    <location>
        <begin position="156"/>
        <end position="174"/>
    </location>
</feature>
<feature type="compositionally biased region" description="Low complexity" evidence="1">
    <location>
        <begin position="176"/>
        <end position="193"/>
    </location>
</feature>
<dbReference type="EMBL" id="MTYJ01000088">
    <property type="protein sequence ID" value="OQV15494.1"/>
    <property type="molecule type" value="Genomic_DNA"/>
</dbReference>
<proteinExistence type="predicted"/>
<protein>
    <submittedName>
        <fullName evidence="2">Uncharacterized protein</fullName>
    </submittedName>
</protein>
<keyword evidence="3" id="KW-1185">Reference proteome</keyword>
<feature type="compositionally biased region" description="Polar residues" evidence="1">
    <location>
        <begin position="221"/>
        <end position="285"/>
    </location>
</feature>
<dbReference type="PROSITE" id="PS51257">
    <property type="entry name" value="PROKAR_LIPOPROTEIN"/>
    <property type="match status" value="1"/>
</dbReference>
<feature type="region of interest" description="Disordered" evidence="1">
    <location>
        <begin position="156"/>
        <end position="322"/>
    </location>
</feature>
<comment type="caution">
    <text evidence="2">The sequence shown here is derived from an EMBL/GenBank/DDBJ whole genome shotgun (WGS) entry which is preliminary data.</text>
</comment>
<feature type="compositionally biased region" description="Polar residues" evidence="1">
    <location>
        <begin position="634"/>
        <end position="654"/>
    </location>
</feature>
<evidence type="ECO:0000256" key="1">
    <source>
        <dbReference type="SAM" id="MobiDB-lite"/>
    </source>
</evidence>
<feature type="compositionally biased region" description="Polar residues" evidence="1">
    <location>
        <begin position="720"/>
        <end position="737"/>
    </location>
</feature>
<feature type="compositionally biased region" description="Polar residues" evidence="1">
    <location>
        <begin position="298"/>
        <end position="322"/>
    </location>
</feature>
<feature type="region of interest" description="Disordered" evidence="1">
    <location>
        <begin position="467"/>
        <end position="582"/>
    </location>
</feature>
<reference evidence="3" key="1">
    <citation type="submission" date="2017-01" db="EMBL/GenBank/DDBJ databases">
        <title>Comparative genomics of anhydrobiosis in the tardigrade Hypsibius dujardini.</title>
        <authorList>
            <person name="Yoshida Y."/>
            <person name="Koutsovoulos G."/>
            <person name="Laetsch D."/>
            <person name="Stevens L."/>
            <person name="Kumar S."/>
            <person name="Horikawa D."/>
            <person name="Ishino K."/>
            <person name="Komine S."/>
            <person name="Tomita M."/>
            <person name="Blaxter M."/>
            <person name="Arakawa K."/>
        </authorList>
    </citation>
    <scope>NUCLEOTIDE SEQUENCE [LARGE SCALE GENOMIC DNA]</scope>
    <source>
        <strain evidence="3">Z151</strain>
    </source>
</reference>
<dbReference type="OrthoDB" id="10684131at2759"/>
<evidence type="ECO:0000313" key="2">
    <source>
        <dbReference type="EMBL" id="OQV15494.1"/>
    </source>
</evidence>
<feature type="compositionally biased region" description="Polar residues" evidence="1">
    <location>
        <begin position="520"/>
        <end position="563"/>
    </location>
</feature>
<feature type="compositionally biased region" description="Low complexity" evidence="1">
    <location>
        <begin position="492"/>
        <end position="503"/>
    </location>
</feature>
<feature type="compositionally biased region" description="Low complexity" evidence="1">
    <location>
        <begin position="603"/>
        <end position="613"/>
    </location>
</feature>
<sequence length="821" mass="87680">MKRGMWSQSAVAIFSCITFLPTVYLADQFMNKGNNFNLQSSFSLSQSQSGPICAECLEKNTLNVVRVLPVGQQEHQQNQQSRQGFASLISSQDQDEQRDIQPSNPQILTTTIFETFPTVFNGVTITGKRTRISVYYATQAQALQTAGQQVNQGFNNQIPSRMISPNQYQSNPGQLQRYYSSNQNQQQQPRPQQRAYLNGEDRQPQQQLSTASSQQTANQQDDFLSSANAETGFSSQSRDISSNSGQMNSANFNGLSSRQPVNDQSLPNGITQGSLSSSSNNQFNGGLTGFQPVLMSPASFNGQQGQTLSGMSSQQTNGHNSSAQVDMQHVTAAPFQEILPQPSQDFTALSASATSRPNYNLVGGRYQSLSAYSIQGTDGFVTLGQVTFFGPAADSITTAKDLRTVSPTMVQPINSFLSSTSRIEAFFVPISNVRVRGERTRYSYFYAMPGQNNNNAVQPETSSFFASPIQQSTPSLPVFPPQADQNQQQREVSVSGVTGSQSVFPSGVPTNNIDLLAGSNLGQGQMTNSGSGQTTASGLTSANDQSQMTFNSGSGQVVTPLENSAQSNSDSGSGSGSGMLNIISYPNRPAALSSSSSSSSSQIQSQFISSNQQTNAISSTDAPRQMAINHGGQRMNSNQQSFTAADALSSSTSHGRSDSFDYVSEANPTYNSQQGAIFAGPAPSYRTKDEDAQGRFNNNRSFSSNKDANQRFNVGDAVSNGASPRIQDSNALSSSQGNNNTIIRFRALTNNNAAAISTNTFPPQTFSTSSNTANRGAVVQVGSSASSSSGFSNTLQSGWRFADNAASSGQSSNISLSADQF</sequence>
<feature type="compositionally biased region" description="Low complexity" evidence="1">
    <location>
        <begin position="695"/>
        <end position="705"/>
    </location>
</feature>
<name>A0A1W0WJW5_HYPEX</name>
<feature type="compositionally biased region" description="Low complexity" evidence="1">
    <location>
        <begin position="204"/>
        <end position="220"/>
    </location>
</feature>
<accession>A0A1W0WJW5</accession>